<dbReference type="AlphaFoldDB" id="A0A5C6EBP9"/>
<dbReference type="SUPFAM" id="SSF51905">
    <property type="entry name" value="FAD/NAD(P)-binding domain"/>
    <property type="match status" value="2"/>
</dbReference>
<evidence type="ECO:0000259" key="8">
    <source>
        <dbReference type="Pfam" id="PF07992"/>
    </source>
</evidence>
<evidence type="ECO:0000313" key="10">
    <source>
        <dbReference type="Proteomes" id="UP000315471"/>
    </source>
</evidence>
<sequence length="426" mass="46637">MTHRVVIIGGGFGGLHAAKKLKDPAIAVTLIDRRNFHLFQPLLYQVATGGLSPANIASPLRAILRKQKNVDIVLGEAIDIDCVQKQVVLRDRRISYDSLIVASGAHHDYFGHPQWEPFAPGLKTVEDATEIRRRILSALETAELSTDDDLIARCLTFVVVGGGPTGVELAGALGELTRRTLRDNFRRIDASSAKILLIEGEDRVLPMYSPDLSETAKQSLQRLGVSVLCNARVTEVNAKGVQVQFADATQEIPAKTVLWGAGVRASRLGKVIAESTNAQLDRSGRVIVESDCTISDHREMFVIGDLAAFEDERRNQLPGVAPVAIQQGRYVAGLIRDRLNGKATKPFVYRDHGKMSTIGRAAAVAEIGSWHLTGFVAWVAWLLVHLMQLVGFENRVLVLIQWAGNYFTRNRAARLITQTENAGGND</sequence>
<accession>A0A5C6EBP9</accession>
<feature type="domain" description="FAD/NAD(P)-binding" evidence="8">
    <location>
        <begin position="4"/>
        <end position="328"/>
    </location>
</feature>
<dbReference type="OrthoDB" id="9781621at2"/>
<keyword evidence="10" id="KW-1185">Reference proteome</keyword>
<evidence type="ECO:0000256" key="4">
    <source>
        <dbReference type="ARBA" id="ARBA00022827"/>
    </source>
</evidence>
<evidence type="ECO:0000256" key="2">
    <source>
        <dbReference type="ARBA" id="ARBA00012637"/>
    </source>
</evidence>
<dbReference type="Pfam" id="PF07992">
    <property type="entry name" value="Pyr_redox_2"/>
    <property type="match status" value="1"/>
</dbReference>
<keyword evidence="3" id="KW-0285">Flavoprotein</keyword>
<name>A0A5C6EBP9_9BACT</name>
<dbReference type="Proteomes" id="UP000315471">
    <property type="component" value="Unassembled WGS sequence"/>
</dbReference>
<dbReference type="PRINTS" id="PR00411">
    <property type="entry name" value="PNDRDTASEI"/>
</dbReference>
<comment type="similarity">
    <text evidence="1">Belongs to the NADH dehydrogenase family.</text>
</comment>
<evidence type="ECO:0000313" key="9">
    <source>
        <dbReference type="EMBL" id="TWU45844.1"/>
    </source>
</evidence>
<dbReference type="RefSeq" id="WP_146598474.1">
    <property type="nucleotide sequence ID" value="NZ_SJPY01000001.1"/>
</dbReference>
<dbReference type="PRINTS" id="PR00368">
    <property type="entry name" value="FADPNR"/>
</dbReference>
<gene>
    <name evidence="9" type="ORF">Q31b_10200</name>
</gene>
<evidence type="ECO:0000256" key="3">
    <source>
        <dbReference type="ARBA" id="ARBA00022630"/>
    </source>
</evidence>
<keyword evidence="5 9" id="KW-0560">Oxidoreductase</keyword>
<evidence type="ECO:0000256" key="7">
    <source>
        <dbReference type="ARBA" id="ARBA00047599"/>
    </source>
</evidence>
<dbReference type="InterPro" id="IPR045024">
    <property type="entry name" value="NDH-2"/>
</dbReference>
<dbReference type="PANTHER" id="PTHR43706:SF47">
    <property type="entry name" value="EXTERNAL NADH-UBIQUINONE OXIDOREDUCTASE 1, MITOCHONDRIAL-RELATED"/>
    <property type="match status" value="1"/>
</dbReference>
<evidence type="ECO:0000256" key="5">
    <source>
        <dbReference type="ARBA" id="ARBA00023002"/>
    </source>
</evidence>
<dbReference type="GO" id="GO:0050136">
    <property type="term" value="F:NADH dehydrogenase (quinone) (non-electrogenic) activity"/>
    <property type="evidence" value="ECO:0007669"/>
    <property type="project" value="UniProtKB-EC"/>
</dbReference>
<dbReference type="EC" id="1.6.5.9" evidence="2"/>
<evidence type="ECO:0000256" key="6">
    <source>
        <dbReference type="ARBA" id="ARBA00023027"/>
    </source>
</evidence>
<dbReference type="Gene3D" id="3.50.50.100">
    <property type="match status" value="1"/>
</dbReference>
<dbReference type="EMBL" id="SJPY01000001">
    <property type="protein sequence ID" value="TWU45844.1"/>
    <property type="molecule type" value="Genomic_DNA"/>
</dbReference>
<keyword evidence="4" id="KW-0274">FAD</keyword>
<proteinExistence type="inferred from homology"/>
<protein>
    <recommendedName>
        <fullName evidence="2">NADH:ubiquinone reductase (non-electrogenic)</fullName>
        <ecNumber evidence="2">1.6.5.9</ecNumber>
    </recommendedName>
</protein>
<dbReference type="InterPro" id="IPR036188">
    <property type="entry name" value="FAD/NAD-bd_sf"/>
</dbReference>
<dbReference type="InterPro" id="IPR023753">
    <property type="entry name" value="FAD/NAD-binding_dom"/>
</dbReference>
<evidence type="ECO:0000256" key="1">
    <source>
        <dbReference type="ARBA" id="ARBA00005272"/>
    </source>
</evidence>
<comment type="caution">
    <text evidence="9">The sequence shown here is derived from an EMBL/GenBank/DDBJ whole genome shotgun (WGS) entry which is preliminary data.</text>
</comment>
<comment type="catalytic activity">
    <reaction evidence="7">
        <text>a quinone + NADH + H(+) = a quinol + NAD(+)</text>
        <dbReference type="Rhea" id="RHEA:46160"/>
        <dbReference type="ChEBI" id="CHEBI:15378"/>
        <dbReference type="ChEBI" id="CHEBI:24646"/>
        <dbReference type="ChEBI" id="CHEBI:57540"/>
        <dbReference type="ChEBI" id="CHEBI:57945"/>
        <dbReference type="ChEBI" id="CHEBI:132124"/>
        <dbReference type="EC" id="1.6.5.9"/>
    </reaction>
</comment>
<reference evidence="9 10" key="1">
    <citation type="submission" date="2019-02" db="EMBL/GenBank/DDBJ databases">
        <title>Deep-cultivation of Planctomycetes and their phenomic and genomic characterization uncovers novel biology.</title>
        <authorList>
            <person name="Wiegand S."/>
            <person name="Jogler M."/>
            <person name="Boedeker C."/>
            <person name="Pinto D."/>
            <person name="Vollmers J."/>
            <person name="Rivas-Marin E."/>
            <person name="Kohn T."/>
            <person name="Peeters S.H."/>
            <person name="Heuer A."/>
            <person name="Rast P."/>
            <person name="Oberbeckmann S."/>
            <person name="Bunk B."/>
            <person name="Jeske O."/>
            <person name="Meyerdierks A."/>
            <person name="Storesund J.E."/>
            <person name="Kallscheuer N."/>
            <person name="Luecker S."/>
            <person name="Lage O.M."/>
            <person name="Pohl T."/>
            <person name="Merkel B.J."/>
            <person name="Hornburger P."/>
            <person name="Mueller R.-W."/>
            <person name="Bruemmer F."/>
            <person name="Labrenz M."/>
            <person name="Spormann A.M."/>
            <person name="Op Den Camp H."/>
            <person name="Overmann J."/>
            <person name="Amann R."/>
            <person name="Jetten M.S.M."/>
            <person name="Mascher T."/>
            <person name="Medema M.H."/>
            <person name="Devos D.P."/>
            <person name="Kaster A.-K."/>
            <person name="Ovreas L."/>
            <person name="Rohde M."/>
            <person name="Galperin M.Y."/>
            <person name="Jogler C."/>
        </authorList>
    </citation>
    <scope>NUCLEOTIDE SEQUENCE [LARGE SCALE GENOMIC DNA]</scope>
    <source>
        <strain evidence="9 10">Q31b</strain>
    </source>
</reference>
<keyword evidence="6" id="KW-0520">NAD</keyword>
<organism evidence="9 10">
    <name type="scientific">Novipirellula aureliae</name>
    <dbReference type="NCBI Taxonomy" id="2527966"/>
    <lineage>
        <taxon>Bacteria</taxon>
        <taxon>Pseudomonadati</taxon>
        <taxon>Planctomycetota</taxon>
        <taxon>Planctomycetia</taxon>
        <taxon>Pirellulales</taxon>
        <taxon>Pirellulaceae</taxon>
        <taxon>Novipirellula</taxon>
    </lineage>
</organism>
<dbReference type="PANTHER" id="PTHR43706">
    <property type="entry name" value="NADH DEHYDROGENASE"/>
    <property type="match status" value="1"/>
</dbReference>